<evidence type="ECO:0000313" key="18">
    <source>
        <dbReference type="Proteomes" id="UP000612893"/>
    </source>
</evidence>
<evidence type="ECO:0000256" key="8">
    <source>
        <dbReference type="ARBA" id="ARBA00022840"/>
    </source>
</evidence>
<evidence type="ECO:0000256" key="3">
    <source>
        <dbReference type="ARBA" id="ARBA00012454"/>
    </source>
</evidence>
<sequence>MPRRTKSLHELAGSGDDGSTGLLGGGRTGKDDLRIETYGTVDEASSALGLARALSIDQRVREVVEMLQRGLYRVGAELATNPDAAGRFVTTTAEEVAELDRLMAELEAAAPMPEAFVLPGATPASGALDLARAIVRRAERRCVALVREGGISNVEVRRYLNRMGLLLFVLARYEEERAGRSAPRAKD</sequence>
<evidence type="ECO:0000256" key="5">
    <source>
        <dbReference type="ARBA" id="ARBA00022573"/>
    </source>
</evidence>
<evidence type="ECO:0000256" key="11">
    <source>
        <dbReference type="ARBA" id="ARBA00033354"/>
    </source>
</evidence>
<evidence type="ECO:0000256" key="4">
    <source>
        <dbReference type="ARBA" id="ARBA00020963"/>
    </source>
</evidence>
<name>A0A934KB33_9BACT</name>
<organism evidence="17 18">
    <name type="scientific">Candidatus Nephthysia bennettiae</name>
    <dbReference type="NCBI Taxonomy" id="3127016"/>
    <lineage>
        <taxon>Bacteria</taxon>
        <taxon>Bacillati</taxon>
        <taxon>Candidatus Dormiibacterota</taxon>
        <taxon>Candidatus Dormibacteria</taxon>
        <taxon>Candidatus Dormibacterales</taxon>
        <taxon>Candidatus Dormibacteraceae</taxon>
        <taxon>Candidatus Nephthysia</taxon>
    </lineage>
</organism>
<evidence type="ECO:0000256" key="13">
    <source>
        <dbReference type="ARBA" id="ARBA00048692"/>
    </source>
</evidence>
<evidence type="ECO:0000256" key="2">
    <source>
        <dbReference type="ARBA" id="ARBA00007487"/>
    </source>
</evidence>
<evidence type="ECO:0000256" key="7">
    <source>
        <dbReference type="ARBA" id="ARBA00022741"/>
    </source>
</evidence>
<keyword evidence="5 14" id="KW-0169">Cobalamin biosynthesis</keyword>
<evidence type="ECO:0000313" key="17">
    <source>
        <dbReference type="EMBL" id="MBJ7599956.1"/>
    </source>
</evidence>
<reference evidence="17" key="1">
    <citation type="submission" date="2020-10" db="EMBL/GenBank/DDBJ databases">
        <title>Ca. Dormibacterota MAGs.</title>
        <authorList>
            <person name="Montgomery K."/>
        </authorList>
    </citation>
    <scope>NUCLEOTIDE SEQUENCE [LARGE SCALE GENOMIC DNA]</scope>
    <source>
        <strain evidence="17">SC8812_S17_10</strain>
    </source>
</reference>
<dbReference type="EC" id="2.5.1.17" evidence="3 14"/>
<gene>
    <name evidence="17" type="ORF">JF922_18000</name>
</gene>
<dbReference type="RefSeq" id="WP_338203617.1">
    <property type="nucleotide sequence ID" value="NZ_JAEKNR010000178.1"/>
</dbReference>
<evidence type="ECO:0000256" key="10">
    <source>
        <dbReference type="ARBA" id="ARBA00033334"/>
    </source>
</evidence>
<comment type="similarity">
    <text evidence="2 14">Belongs to the Cob(I)alamin adenosyltransferase family.</text>
</comment>
<dbReference type="InterPro" id="IPR029499">
    <property type="entry name" value="PduO-typ"/>
</dbReference>
<comment type="catalytic activity">
    <reaction evidence="13 14">
        <text>2 cob(II)alamin + reduced [electron-transfer flavoprotein] + 2 ATP = 2 adenosylcob(III)alamin + 2 triphosphate + oxidized [electron-transfer flavoprotein] + 3 H(+)</text>
        <dbReference type="Rhea" id="RHEA:28671"/>
        <dbReference type="Rhea" id="RHEA-COMP:10685"/>
        <dbReference type="Rhea" id="RHEA-COMP:10686"/>
        <dbReference type="ChEBI" id="CHEBI:15378"/>
        <dbReference type="ChEBI" id="CHEBI:16304"/>
        <dbReference type="ChEBI" id="CHEBI:18036"/>
        <dbReference type="ChEBI" id="CHEBI:18408"/>
        <dbReference type="ChEBI" id="CHEBI:30616"/>
        <dbReference type="ChEBI" id="CHEBI:57692"/>
        <dbReference type="ChEBI" id="CHEBI:58307"/>
        <dbReference type="EC" id="2.5.1.17"/>
    </reaction>
</comment>
<dbReference type="EMBL" id="JAEKNR010000178">
    <property type="protein sequence ID" value="MBJ7599956.1"/>
    <property type="molecule type" value="Genomic_DNA"/>
</dbReference>
<dbReference type="Proteomes" id="UP000612893">
    <property type="component" value="Unassembled WGS sequence"/>
</dbReference>
<dbReference type="PANTHER" id="PTHR12213">
    <property type="entry name" value="CORRINOID ADENOSYLTRANSFERASE"/>
    <property type="match status" value="1"/>
</dbReference>
<evidence type="ECO:0000256" key="14">
    <source>
        <dbReference type="RuleBase" id="RU366026"/>
    </source>
</evidence>
<dbReference type="NCBIfam" id="TIGR00636">
    <property type="entry name" value="PduO_Nterm"/>
    <property type="match status" value="1"/>
</dbReference>
<dbReference type="InterPro" id="IPR016030">
    <property type="entry name" value="CblAdoTrfase-like"/>
</dbReference>
<dbReference type="GO" id="GO:0009236">
    <property type="term" value="P:cobalamin biosynthetic process"/>
    <property type="evidence" value="ECO:0007669"/>
    <property type="project" value="UniProtKB-UniRule"/>
</dbReference>
<dbReference type="InterPro" id="IPR036451">
    <property type="entry name" value="CblAdoTrfase-like_sf"/>
</dbReference>
<evidence type="ECO:0000256" key="9">
    <source>
        <dbReference type="ARBA" id="ARBA00031529"/>
    </source>
</evidence>
<keyword evidence="8 14" id="KW-0067">ATP-binding</keyword>
<proteinExistence type="inferred from homology"/>
<evidence type="ECO:0000256" key="1">
    <source>
        <dbReference type="ARBA" id="ARBA00005121"/>
    </source>
</evidence>
<dbReference type="AlphaFoldDB" id="A0A934KB33"/>
<protein>
    <recommendedName>
        <fullName evidence="4 14">Corrinoid adenosyltransferase</fullName>
        <ecNumber evidence="3 14">2.5.1.17</ecNumber>
    </recommendedName>
    <alternativeName>
        <fullName evidence="9 14">Cob(II)alamin adenosyltransferase</fullName>
    </alternativeName>
    <alternativeName>
        <fullName evidence="11 14">Cob(II)yrinic acid a,c-diamide adenosyltransferase</fullName>
    </alternativeName>
    <alternativeName>
        <fullName evidence="10 14">Cobinamide/cobalamin adenosyltransferase</fullName>
    </alternativeName>
</protein>
<comment type="pathway">
    <text evidence="1 14">Cofactor biosynthesis; adenosylcobalamin biosynthesis; adenosylcobalamin from cob(II)yrinate a,c-diamide: step 2/7.</text>
</comment>
<evidence type="ECO:0000256" key="15">
    <source>
        <dbReference type="SAM" id="MobiDB-lite"/>
    </source>
</evidence>
<comment type="caution">
    <text evidence="17">The sequence shown here is derived from an EMBL/GenBank/DDBJ whole genome shotgun (WGS) entry which is preliminary data.</text>
</comment>
<dbReference type="SUPFAM" id="SSF89028">
    <property type="entry name" value="Cobalamin adenosyltransferase-like"/>
    <property type="match status" value="1"/>
</dbReference>
<dbReference type="GO" id="GO:0008817">
    <property type="term" value="F:corrinoid adenosyltransferase activity"/>
    <property type="evidence" value="ECO:0007669"/>
    <property type="project" value="UniProtKB-UniRule"/>
</dbReference>
<dbReference type="Pfam" id="PF01923">
    <property type="entry name" value="Cob_adeno_trans"/>
    <property type="match status" value="1"/>
</dbReference>
<comment type="catalytic activity">
    <reaction evidence="12 14">
        <text>2 cob(II)yrinate a,c diamide + reduced [electron-transfer flavoprotein] + 2 ATP = 2 adenosylcob(III)yrinate a,c-diamide + 2 triphosphate + oxidized [electron-transfer flavoprotein] + 3 H(+)</text>
        <dbReference type="Rhea" id="RHEA:11528"/>
        <dbReference type="Rhea" id="RHEA-COMP:10685"/>
        <dbReference type="Rhea" id="RHEA-COMP:10686"/>
        <dbReference type="ChEBI" id="CHEBI:15378"/>
        <dbReference type="ChEBI" id="CHEBI:18036"/>
        <dbReference type="ChEBI" id="CHEBI:30616"/>
        <dbReference type="ChEBI" id="CHEBI:57692"/>
        <dbReference type="ChEBI" id="CHEBI:58307"/>
        <dbReference type="ChEBI" id="CHEBI:58503"/>
        <dbReference type="ChEBI" id="CHEBI:58537"/>
        <dbReference type="EC" id="2.5.1.17"/>
    </reaction>
</comment>
<evidence type="ECO:0000256" key="6">
    <source>
        <dbReference type="ARBA" id="ARBA00022679"/>
    </source>
</evidence>
<feature type="domain" description="Cobalamin adenosyltransferase-like" evidence="16">
    <location>
        <begin position="14"/>
        <end position="173"/>
    </location>
</feature>
<feature type="region of interest" description="Disordered" evidence="15">
    <location>
        <begin position="1"/>
        <end position="28"/>
    </location>
</feature>
<dbReference type="GO" id="GO:0005524">
    <property type="term" value="F:ATP binding"/>
    <property type="evidence" value="ECO:0007669"/>
    <property type="project" value="UniProtKB-UniRule"/>
</dbReference>
<dbReference type="Gene3D" id="1.20.1200.10">
    <property type="entry name" value="Cobalamin adenosyltransferase-like"/>
    <property type="match status" value="1"/>
</dbReference>
<feature type="compositionally biased region" description="Gly residues" evidence="15">
    <location>
        <begin position="15"/>
        <end position="27"/>
    </location>
</feature>
<keyword evidence="18" id="KW-1185">Reference proteome</keyword>
<keyword evidence="7 14" id="KW-0547">Nucleotide-binding</keyword>
<dbReference type="PANTHER" id="PTHR12213:SF0">
    <property type="entry name" value="CORRINOID ADENOSYLTRANSFERASE MMAB"/>
    <property type="match status" value="1"/>
</dbReference>
<evidence type="ECO:0000259" key="16">
    <source>
        <dbReference type="Pfam" id="PF01923"/>
    </source>
</evidence>
<accession>A0A934KB33</accession>
<evidence type="ECO:0000256" key="12">
    <source>
        <dbReference type="ARBA" id="ARBA00048555"/>
    </source>
</evidence>
<keyword evidence="6 14" id="KW-0808">Transferase</keyword>